<protein>
    <submittedName>
        <fullName evidence="4">Microtubule associated calponin and lim domain containing 2 isoform cra_a</fullName>
    </submittedName>
</protein>
<evidence type="ECO:0000259" key="3">
    <source>
        <dbReference type="Pfam" id="PF25413"/>
    </source>
</evidence>
<comment type="caution">
    <text evidence="4">The sequence shown here is derived from an EMBL/GenBank/DDBJ whole genome shotgun (WGS) entry which is preliminary data.</text>
</comment>
<feature type="domain" description="FAD/NAD(P)-binding" evidence="2">
    <location>
        <begin position="346"/>
        <end position="410"/>
    </location>
</feature>
<evidence type="ECO:0000256" key="1">
    <source>
        <dbReference type="SAM" id="MobiDB-lite"/>
    </source>
</evidence>
<evidence type="ECO:0000313" key="4">
    <source>
        <dbReference type="EMBL" id="KOO26436.1"/>
    </source>
</evidence>
<name>A0A0M0JIK5_9EUKA</name>
<proteinExistence type="predicted"/>
<dbReference type="GO" id="GO:0016491">
    <property type="term" value="F:oxidoreductase activity"/>
    <property type="evidence" value="ECO:0007669"/>
    <property type="project" value="InterPro"/>
</dbReference>
<feature type="compositionally biased region" description="Low complexity" evidence="1">
    <location>
        <begin position="117"/>
        <end position="128"/>
    </location>
</feature>
<keyword evidence="5" id="KW-1185">Reference proteome</keyword>
<dbReference type="OrthoDB" id="20799at2759"/>
<evidence type="ECO:0000313" key="5">
    <source>
        <dbReference type="Proteomes" id="UP000037460"/>
    </source>
</evidence>
<dbReference type="Gene3D" id="3.50.50.60">
    <property type="entry name" value="FAD/NAD(P)-binding domain"/>
    <property type="match status" value="1"/>
</dbReference>
<accession>A0A0M0JIK5</accession>
<feature type="compositionally biased region" description="Low complexity" evidence="1">
    <location>
        <begin position="91"/>
        <end position="101"/>
    </location>
</feature>
<dbReference type="Proteomes" id="UP000037460">
    <property type="component" value="Unassembled WGS sequence"/>
</dbReference>
<sequence>MPLGVVPNVNHQISFTSGYKKAAAPAALEPELTYEQKLARARLEHDRLVTGKAFVPIGTARSAQATAPQLPPQAPPSLETLRQDAEILQAPASPASNLSASTTVRPDSPSSLASNVSARRLARAQSRSPRGHPNRARQELQEILSGKLGAVPGESSSGLERLLKVGEYCEQLRDASDLDFFEITREFVHGHDWSRDASCVHLDVPELFGLVERWSAEELRENVLTCIADGGLHLSTILGLNLGDMRAAFFLEVLEAAAREEAGARTAFARFMTASESGAAQMAFDEVLAMLGLAGDRIGDRISLAELAPLLLPVLPHRGRQLLRRLSERALHPQYLPRAGTAARGKHLPGSPMHAVIVGGGPVGLRCALELAFLGCDVEVLEGRERFTRLQVLHLWPWVERDLAELGVKLLDPSIFASLDVRRCGTSQLQHSLFKLCLLLGVRVRFGCKVNRVEELAALRGTGAPPLDVLVDASGARCALFEPFGFKQTLALKSARALCIVISLDNGKTREDLDLRESTWSYQYYAAKFQLLHQYGVHLENLVYYRSTGAFSERATHYFVMSVSHIESLQAFGVLHQASLEELRASSHDPHATLCQPSNVSVERLELYARAAIALFVPSLATHPMVPGQLSLFDFSERWQSNRAAMLVPGAALGQQHEVLVTRVGDALQEPFWPEGLGINRGFLGALDCAHMVQHYAAVRRERPGDVEECLARREELFGLTKVLSGHNRKAELRDHLEGAAWRSDAEKGYCYTIQPHTRYLRWGSKDRRSHSEPAADDSAKANPLPVSVLSTLFGK</sequence>
<reference evidence="5" key="1">
    <citation type="journal article" date="2015" name="PLoS Genet.">
        <title>Genome Sequence and Transcriptome Analyses of Chrysochromulina tobin: Metabolic Tools for Enhanced Algal Fitness in the Prominent Order Prymnesiales (Haptophyceae).</title>
        <authorList>
            <person name="Hovde B.T."/>
            <person name="Deodato C.R."/>
            <person name="Hunsperger H.M."/>
            <person name="Ryken S.A."/>
            <person name="Yost W."/>
            <person name="Jha R.K."/>
            <person name="Patterson J."/>
            <person name="Monnat R.J. Jr."/>
            <person name="Barlow S.B."/>
            <person name="Starkenburg S.R."/>
            <person name="Cattolico R.A."/>
        </authorList>
    </citation>
    <scope>NUCLEOTIDE SEQUENCE</scope>
    <source>
        <strain evidence="5">CCMP291</strain>
    </source>
</reference>
<organism evidence="4 5">
    <name type="scientific">Chrysochromulina tobinii</name>
    <dbReference type="NCBI Taxonomy" id="1460289"/>
    <lineage>
        <taxon>Eukaryota</taxon>
        <taxon>Haptista</taxon>
        <taxon>Haptophyta</taxon>
        <taxon>Prymnesiophyceae</taxon>
        <taxon>Prymnesiales</taxon>
        <taxon>Chrysochromulinaceae</taxon>
        <taxon>Chrysochromulina</taxon>
    </lineage>
</organism>
<feature type="compositionally biased region" description="Polar residues" evidence="1">
    <location>
        <begin position="102"/>
        <end position="116"/>
    </location>
</feature>
<dbReference type="Pfam" id="PF07992">
    <property type="entry name" value="Pyr_redox_2"/>
    <property type="match status" value="1"/>
</dbReference>
<feature type="domain" description="[F-actin]-monooxygenase MICAL1-3-like Rossman" evidence="3">
    <location>
        <begin position="497"/>
        <end position="614"/>
    </location>
</feature>
<dbReference type="InterPro" id="IPR057494">
    <property type="entry name" value="Rossman_Mical"/>
</dbReference>
<dbReference type="SUPFAM" id="SSF51905">
    <property type="entry name" value="FAD/NAD(P)-binding domain"/>
    <property type="match status" value="1"/>
</dbReference>
<dbReference type="AlphaFoldDB" id="A0A0M0JIK5"/>
<gene>
    <name evidence="4" type="ORF">Ctob_004646</name>
</gene>
<dbReference type="InterPro" id="IPR023753">
    <property type="entry name" value="FAD/NAD-binding_dom"/>
</dbReference>
<dbReference type="EMBL" id="JWZX01002851">
    <property type="protein sequence ID" value="KOO26436.1"/>
    <property type="molecule type" value="Genomic_DNA"/>
</dbReference>
<dbReference type="Pfam" id="PF25413">
    <property type="entry name" value="Rossman_Mical"/>
    <property type="match status" value="1"/>
</dbReference>
<evidence type="ECO:0000259" key="2">
    <source>
        <dbReference type="Pfam" id="PF07992"/>
    </source>
</evidence>
<feature type="region of interest" description="Disordered" evidence="1">
    <location>
        <begin position="91"/>
        <end position="136"/>
    </location>
</feature>
<dbReference type="InterPro" id="IPR036188">
    <property type="entry name" value="FAD/NAD-bd_sf"/>
</dbReference>